<dbReference type="AlphaFoldDB" id="A0ABD6EY92"/>
<feature type="compositionally biased region" description="Polar residues" evidence="1">
    <location>
        <begin position="129"/>
        <end position="141"/>
    </location>
</feature>
<dbReference type="Proteomes" id="UP001608902">
    <property type="component" value="Unassembled WGS sequence"/>
</dbReference>
<comment type="caution">
    <text evidence="3">The sequence shown here is derived from an EMBL/GenBank/DDBJ whole genome shotgun (WGS) entry which is preliminary data.</text>
</comment>
<evidence type="ECO:0000313" key="3">
    <source>
        <dbReference type="EMBL" id="MFH4982219.1"/>
    </source>
</evidence>
<proteinExistence type="predicted"/>
<feature type="domain" description="Ribonuclease 3 central" evidence="2">
    <location>
        <begin position="589"/>
        <end position="715"/>
    </location>
</feature>
<evidence type="ECO:0000256" key="1">
    <source>
        <dbReference type="SAM" id="MobiDB-lite"/>
    </source>
</evidence>
<feature type="region of interest" description="Disordered" evidence="1">
    <location>
        <begin position="129"/>
        <end position="227"/>
    </location>
</feature>
<accession>A0ABD6EY92</accession>
<sequence length="758" mass="86078">MIPNNFFHKNNACPPRNGTGNPPVPQVFLPNTLPLSYPGTHFGLVSPTSLIQNPFVPLIMPSVPQSTPVMMVNTENLTSMARGTSLSTASRFASASAPWTSIVCPSKRYFAQTKSDCISRNPVDALIQETPQCSTSQSTSVKKILTESDPDKPGSTTSRRTEDVCPSVGEVSDAELSLSESDGEKDRYSRKKWKSGKRLNKRRRTSTSNEDSDESPSERKVPPSWQSITAADFADEDLSDTDEEIDMEQLKVAASDKWSQTVAAGRFYFRTHDGQQSGTKELKKLHDTVRSQLIGIIMSARNAQPQLDPPVIPTFHDHCKCGHESDTESENEEKSDSDEGTNESSDSSAENSSVVNYDGMSEQKKHTAVAKQEVIRKRNHPAILHPDLCFNEPNQMNDGPECRCSWAAKQSGVRHNKYAGEESIEKCLDNSSNSRRLFHYFLEVTPNPKAMARRCSFIDYDGKTYEFEGFSVFFHRSLPDTFPQNPTSHWTNDYSMRFITENPPENFTVDDLELFHEYLYSGLMEMYDLKRFPFRVDDGCPFYHCLPRFVRALPDNGKELLPMSTVLTFLLTSFKPFATEEEAIRYKNNPAEFQTFACNTRGSLVINPSKRPATIRADLIDRADFIPNNSEPLYPLITHFGLRPSSHTYNANPEYSKASKEYLKMRKTLTMKVRMNPEERKKLAQKAAELRALRNDSQMKRDFVISVPSRCFYRTGLYPDIVQHAVLVILACAHVRFHWSLEIYEKQRVRYVFKVDCF</sequence>
<evidence type="ECO:0000259" key="2">
    <source>
        <dbReference type="Pfam" id="PF26050"/>
    </source>
</evidence>
<gene>
    <name evidence="3" type="ORF">AB6A40_008928</name>
</gene>
<feature type="compositionally biased region" description="Low complexity" evidence="1">
    <location>
        <begin position="342"/>
        <end position="356"/>
    </location>
</feature>
<evidence type="ECO:0000313" key="4">
    <source>
        <dbReference type="Proteomes" id="UP001608902"/>
    </source>
</evidence>
<protein>
    <recommendedName>
        <fullName evidence="2">Ribonuclease 3 central domain-containing protein</fullName>
    </recommendedName>
</protein>
<dbReference type="Pfam" id="PF26050">
    <property type="entry name" value="Helical_CED_Drosha"/>
    <property type="match status" value="1"/>
</dbReference>
<dbReference type="InterPro" id="IPR058938">
    <property type="entry name" value="Helical_CED_Drosha"/>
</dbReference>
<reference evidence="3 4" key="1">
    <citation type="submission" date="2024-08" db="EMBL/GenBank/DDBJ databases">
        <title>Gnathostoma spinigerum genome.</title>
        <authorList>
            <person name="Gonzalez-Bertolin B."/>
            <person name="Monzon S."/>
            <person name="Zaballos A."/>
            <person name="Jimenez P."/>
            <person name="Dekumyoy P."/>
            <person name="Varona S."/>
            <person name="Cuesta I."/>
            <person name="Sumanam S."/>
            <person name="Adisakwattana P."/>
            <person name="Gasser R.B."/>
            <person name="Hernandez-Gonzalez A."/>
            <person name="Young N.D."/>
            <person name="Perteguer M.J."/>
        </authorList>
    </citation>
    <scope>NUCLEOTIDE SEQUENCE [LARGE SCALE GENOMIC DNA]</scope>
    <source>
        <strain evidence="3">AL3</strain>
        <tissue evidence="3">Liver</tissue>
    </source>
</reference>
<feature type="region of interest" description="Disordered" evidence="1">
    <location>
        <begin position="304"/>
        <end position="371"/>
    </location>
</feature>
<organism evidence="3 4">
    <name type="scientific">Gnathostoma spinigerum</name>
    <dbReference type="NCBI Taxonomy" id="75299"/>
    <lineage>
        <taxon>Eukaryota</taxon>
        <taxon>Metazoa</taxon>
        <taxon>Ecdysozoa</taxon>
        <taxon>Nematoda</taxon>
        <taxon>Chromadorea</taxon>
        <taxon>Rhabditida</taxon>
        <taxon>Spirurina</taxon>
        <taxon>Gnathostomatomorpha</taxon>
        <taxon>Gnathostomatoidea</taxon>
        <taxon>Gnathostomatidae</taxon>
        <taxon>Gnathostoma</taxon>
    </lineage>
</organism>
<dbReference type="EMBL" id="JBGFUD010008776">
    <property type="protein sequence ID" value="MFH4982219.1"/>
    <property type="molecule type" value="Genomic_DNA"/>
</dbReference>
<feature type="compositionally biased region" description="Basic and acidic residues" evidence="1">
    <location>
        <begin position="315"/>
        <end position="326"/>
    </location>
</feature>
<keyword evidence="4" id="KW-1185">Reference proteome</keyword>
<name>A0ABD6EY92_9BILA</name>
<feature type="compositionally biased region" description="Basic residues" evidence="1">
    <location>
        <begin position="188"/>
        <end position="205"/>
    </location>
</feature>
<feature type="compositionally biased region" description="Acidic residues" evidence="1">
    <location>
        <begin position="327"/>
        <end position="341"/>
    </location>
</feature>